<evidence type="ECO:0000259" key="5">
    <source>
        <dbReference type="Pfam" id="PF14689"/>
    </source>
</evidence>
<keyword evidence="7" id="KW-1185">Reference proteome</keyword>
<keyword evidence="2" id="KW-0808">Transferase</keyword>
<dbReference type="EMBL" id="JAYERP010000001">
    <property type="protein sequence ID" value="MEA3570747.1"/>
    <property type="molecule type" value="Genomic_DNA"/>
</dbReference>
<keyword evidence="4" id="KW-1133">Transmembrane helix</keyword>
<dbReference type="Pfam" id="PF14689">
    <property type="entry name" value="SPOB_a"/>
    <property type="match status" value="1"/>
</dbReference>
<sequence length="254" mass="28856">MKHRFMVRAMIVLIALVSLTLAYFLKSPIGQVLLCGALFVLFGLYVRHLRKGAEIERKHLLESVQRTASATLGHHRHDWMNDLQILYGYIQLRKIDKLADCVERIKERMAVESKISRLGIPALVFYLQSFREVNGSIHLDVDIEDELQLDQLLTAEQAEELTEAIVETVRIFQYNGRSSWGETLQLKMSMYREDGEVIVRFEQAGSKGNPEVLVRLLDEGMAGLRVKADRGDAEDGSLRLRVACGKINEVNACL</sequence>
<evidence type="ECO:0000256" key="4">
    <source>
        <dbReference type="SAM" id="Phobius"/>
    </source>
</evidence>
<dbReference type="Proteomes" id="UP001292216">
    <property type="component" value="Unassembled WGS sequence"/>
</dbReference>
<dbReference type="SUPFAM" id="SSF55890">
    <property type="entry name" value="Sporulation response regulatory protein Spo0B"/>
    <property type="match status" value="1"/>
</dbReference>
<keyword evidence="1" id="KW-0597">Phosphoprotein</keyword>
<proteinExistence type="predicted"/>
<reference evidence="6 7" key="1">
    <citation type="submission" date="2023-12" db="EMBL/GenBank/DDBJ databases">
        <title>Whole genome sequencing of Paenibacillus phoenicis isolated from the Phoenix Mars Lander spacecraft assembly facility.</title>
        <authorList>
            <person name="Garcia A."/>
            <person name="Venkateswaran K."/>
        </authorList>
    </citation>
    <scope>NUCLEOTIDE SEQUENCE [LARGE SCALE GENOMIC DNA]</scope>
    <source>
        <strain evidence="6 7">3PO2SA</strain>
    </source>
</reference>
<keyword evidence="3" id="KW-0418">Kinase</keyword>
<feature type="transmembrane region" description="Helical" evidence="4">
    <location>
        <begin position="7"/>
        <end position="25"/>
    </location>
</feature>
<evidence type="ECO:0000256" key="2">
    <source>
        <dbReference type="ARBA" id="ARBA00022679"/>
    </source>
</evidence>
<dbReference type="InterPro" id="IPR039506">
    <property type="entry name" value="SPOB_a"/>
</dbReference>
<accession>A0ABU5PLQ4</accession>
<evidence type="ECO:0000313" key="7">
    <source>
        <dbReference type="Proteomes" id="UP001292216"/>
    </source>
</evidence>
<evidence type="ECO:0000313" key="6">
    <source>
        <dbReference type="EMBL" id="MEA3570747.1"/>
    </source>
</evidence>
<comment type="caution">
    <text evidence="6">The sequence shown here is derived from an EMBL/GenBank/DDBJ whole genome shotgun (WGS) entry which is preliminary data.</text>
</comment>
<feature type="domain" description="SpoOB alpha-helical" evidence="5">
    <location>
        <begin position="66"/>
        <end position="118"/>
    </location>
</feature>
<feature type="transmembrane region" description="Helical" evidence="4">
    <location>
        <begin position="31"/>
        <end position="49"/>
    </location>
</feature>
<gene>
    <name evidence="6" type="ORF">U9M73_12190</name>
</gene>
<name>A0ABU5PLQ4_9BACL</name>
<keyword evidence="4" id="KW-0472">Membrane</keyword>
<keyword evidence="4" id="KW-0812">Transmembrane</keyword>
<dbReference type="InterPro" id="IPR016120">
    <property type="entry name" value="Sig_transdc_His_kin_SpoOB"/>
</dbReference>
<dbReference type="RefSeq" id="WP_323077450.1">
    <property type="nucleotide sequence ID" value="NZ_CBCSKM010000015.1"/>
</dbReference>
<protein>
    <submittedName>
        <fullName evidence="6">Spo0B domain-containing protein</fullName>
    </submittedName>
</protein>
<dbReference type="Gene3D" id="1.10.287.130">
    <property type="match status" value="1"/>
</dbReference>
<evidence type="ECO:0000256" key="3">
    <source>
        <dbReference type="ARBA" id="ARBA00022777"/>
    </source>
</evidence>
<evidence type="ECO:0000256" key="1">
    <source>
        <dbReference type="ARBA" id="ARBA00022553"/>
    </source>
</evidence>
<organism evidence="6 7">
    <name type="scientific">Paenibacillus phoenicis</name>
    <dbReference type="NCBI Taxonomy" id="554117"/>
    <lineage>
        <taxon>Bacteria</taxon>
        <taxon>Bacillati</taxon>
        <taxon>Bacillota</taxon>
        <taxon>Bacilli</taxon>
        <taxon>Bacillales</taxon>
        <taxon>Paenibacillaceae</taxon>
        <taxon>Paenibacillus</taxon>
    </lineage>
</organism>